<dbReference type="EMBL" id="QFAS01000005">
    <property type="protein sequence ID" value="PWG52834.1"/>
    <property type="molecule type" value="Genomic_DNA"/>
</dbReference>
<dbReference type="EMBL" id="DYVK01000053">
    <property type="protein sequence ID" value="HJG15593.1"/>
    <property type="molecule type" value="Genomic_DNA"/>
</dbReference>
<feature type="transmembrane region" description="Helical" evidence="1">
    <location>
        <begin position="7"/>
        <end position="31"/>
    </location>
</feature>
<keyword evidence="1" id="KW-1133">Transmembrane helix</keyword>
<reference evidence="2" key="3">
    <citation type="journal article" date="2021" name="PeerJ">
        <title>Extensive microbial diversity within the chicken gut microbiome revealed by metagenomics and culture.</title>
        <authorList>
            <person name="Gilroy R."/>
            <person name="Ravi A."/>
            <person name="Getino M."/>
            <person name="Pursley I."/>
            <person name="Horton D.L."/>
            <person name="Alikhan N.F."/>
            <person name="Baker D."/>
            <person name="Gharbi K."/>
            <person name="Hall N."/>
            <person name="Watson M."/>
            <person name="Adriaenssens E.M."/>
            <person name="Foster-Nyarko E."/>
            <person name="Jarju S."/>
            <person name="Secka A."/>
            <person name="Antonio M."/>
            <person name="Oren A."/>
            <person name="Chaudhuri R.R."/>
            <person name="La Ragione R."/>
            <person name="Hildebrand F."/>
            <person name="Pallen M.J."/>
        </authorList>
    </citation>
    <scope>NUCLEOTIDE SEQUENCE</scope>
    <source>
        <strain evidence="2">CHK189-29639</strain>
    </source>
</reference>
<name>A0A1V9SID4_9LACO</name>
<dbReference type="Proteomes" id="UP000218139">
    <property type="component" value="Unassembled WGS sequence"/>
</dbReference>
<proteinExistence type="predicted"/>
<comment type="caution">
    <text evidence="2">The sequence shown here is derived from an EMBL/GenBank/DDBJ whole genome shotgun (WGS) entry which is preliminary data.</text>
</comment>
<dbReference type="Proteomes" id="UP000245607">
    <property type="component" value="Unassembled WGS sequence"/>
</dbReference>
<keyword evidence="1" id="KW-0472">Membrane</keyword>
<reference evidence="3" key="5">
    <citation type="submission" date="2023-02" db="EMBL/GenBank/DDBJ databases">
        <title>Draft Whole-Genome Sequences of competitive exclusion Lactobacillus salivarius strains for Poultry.</title>
        <authorList>
            <person name="Ma L.M."/>
            <person name="Lopez-Guerra N."/>
            <person name="Zhang G."/>
        </authorList>
    </citation>
    <scope>NUCLEOTIDE SEQUENCE</scope>
    <source>
        <strain evidence="3">Salm-9</strain>
    </source>
</reference>
<accession>A0A1V9SID4</accession>
<dbReference type="Pfam" id="PF06341">
    <property type="entry name" value="DUF1056"/>
    <property type="match status" value="1"/>
</dbReference>
<organism evidence="2 8">
    <name type="scientific">Ligilactobacillus salivarius</name>
    <dbReference type="NCBI Taxonomy" id="1624"/>
    <lineage>
        <taxon>Bacteria</taxon>
        <taxon>Bacillati</taxon>
        <taxon>Bacillota</taxon>
        <taxon>Bacilli</taxon>
        <taxon>Lactobacillales</taxon>
        <taxon>Lactobacillaceae</taxon>
        <taxon>Ligilactobacillus</taxon>
    </lineage>
</organism>
<reference evidence="5 7" key="2">
    <citation type="submission" date="2018-05" db="EMBL/GenBank/DDBJ databases">
        <title>Lactobacillus salivarius genome sequencing and assembly.</title>
        <authorList>
            <person name="Audisio C."/>
            <person name="Albarracin L."/>
            <person name="Torres M.J."/>
            <person name="Hebert E.M."/>
            <person name="Saavedra L."/>
        </authorList>
    </citation>
    <scope>NUCLEOTIDE SEQUENCE [LARGE SCALE GENOMIC DNA]</scope>
    <source>
        <strain evidence="5 7">A3iob</strain>
    </source>
</reference>
<keyword evidence="1" id="KW-0812">Transmembrane</keyword>
<reference evidence="2" key="4">
    <citation type="submission" date="2021-09" db="EMBL/GenBank/DDBJ databases">
        <authorList>
            <person name="Gilroy R."/>
        </authorList>
    </citation>
    <scope>NUCLEOTIDE SEQUENCE</scope>
    <source>
        <strain evidence="2">CHK189-29639</strain>
    </source>
</reference>
<evidence type="ECO:0000313" key="3">
    <source>
        <dbReference type="EMBL" id="MDF4186126.1"/>
    </source>
</evidence>
<protein>
    <submittedName>
        <fullName evidence="5">DUF1056 domain-containing protein</fullName>
    </submittedName>
    <submittedName>
        <fullName evidence="2">DUF1056 family protein</fullName>
    </submittedName>
    <submittedName>
        <fullName evidence="4">Phage head-tail adapter protein</fullName>
    </submittedName>
</protein>
<evidence type="ECO:0000313" key="4">
    <source>
        <dbReference type="EMBL" id="PAY47697.1"/>
    </source>
</evidence>
<sequence length="64" mass="7466">MIFRRIIGYLWQLSDVLLFISAMVVLDYTAFRINATLGWFVISLILFVLGWLVEVISERKRGDS</sequence>
<dbReference type="RefSeq" id="WP_081537406.1">
    <property type="nucleotide sequence ID" value="NZ_CP024063.1"/>
</dbReference>
<dbReference type="Proteomes" id="UP001213566">
    <property type="component" value="Unassembled WGS sequence"/>
</dbReference>
<reference evidence="4 6" key="1">
    <citation type="submission" date="2016-05" db="EMBL/GenBank/DDBJ databases">
        <authorList>
            <person name="Lee J.-Y."/>
            <person name="Kim E.B."/>
            <person name="Choi Y.-J."/>
        </authorList>
    </citation>
    <scope>NUCLEOTIDE SEQUENCE [LARGE SCALE GENOMIC DNA]</scope>
    <source>
        <strain evidence="4 6">KLA006</strain>
    </source>
</reference>
<dbReference type="EMBL" id="JARKHV010000002">
    <property type="protein sequence ID" value="MDF4186126.1"/>
    <property type="molecule type" value="Genomic_DNA"/>
</dbReference>
<evidence type="ECO:0000313" key="6">
    <source>
        <dbReference type="Proteomes" id="UP000218139"/>
    </source>
</evidence>
<evidence type="ECO:0000313" key="2">
    <source>
        <dbReference type="EMBL" id="HJG15593.1"/>
    </source>
</evidence>
<evidence type="ECO:0000313" key="5">
    <source>
        <dbReference type="EMBL" id="PWG52834.1"/>
    </source>
</evidence>
<evidence type="ECO:0000256" key="1">
    <source>
        <dbReference type="SAM" id="Phobius"/>
    </source>
</evidence>
<gene>
    <name evidence="4" type="ORF">A8C52_06060</name>
    <name evidence="5" type="ORF">DB362_02655</name>
    <name evidence="2" type="ORF">K8V06_05565</name>
    <name evidence="3" type="ORF">PV940_03630</name>
</gene>
<dbReference type="EMBL" id="LXZO01000078">
    <property type="protein sequence ID" value="PAY47697.1"/>
    <property type="molecule type" value="Genomic_DNA"/>
</dbReference>
<dbReference type="Proteomes" id="UP000759256">
    <property type="component" value="Unassembled WGS sequence"/>
</dbReference>
<evidence type="ECO:0000313" key="7">
    <source>
        <dbReference type="Proteomes" id="UP000245607"/>
    </source>
</evidence>
<dbReference type="AlphaFoldDB" id="A0A1V9SID4"/>
<dbReference type="InterPro" id="IPR009406">
    <property type="entry name" value="DUF1056"/>
</dbReference>
<evidence type="ECO:0000313" key="8">
    <source>
        <dbReference type="Proteomes" id="UP000759256"/>
    </source>
</evidence>
<feature type="transmembrane region" description="Helical" evidence="1">
    <location>
        <begin position="37"/>
        <end position="56"/>
    </location>
</feature>